<name>A0A9X7CNN0_BACCE</name>
<protein>
    <submittedName>
        <fullName evidence="1">Uncharacterized protein</fullName>
    </submittedName>
</protein>
<sequence length="70" mass="8332">MNWIRKEGVEEGKMDNGLYLAGINNTCKEGVNDMNRREYDPGALSFVSWEQWHGHHPHSTWQEWHHLHHP</sequence>
<dbReference type="RefSeq" id="WP_098782747.1">
    <property type="nucleotide sequence ID" value="NZ_NULI01000067.1"/>
</dbReference>
<dbReference type="AlphaFoldDB" id="A0A9X7CNN0"/>
<comment type="caution">
    <text evidence="1">The sequence shown here is derived from an EMBL/GenBank/DDBJ whole genome shotgun (WGS) entry which is preliminary data.</text>
</comment>
<dbReference type="Proteomes" id="UP000224203">
    <property type="component" value="Unassembled WGS sequence"/>
</dbReference>
<proteinExistence type="predicted"/>
<organism evidence="1 2">
    <name type="scientific">Bacillus cereus</name>
    <dbReference type="NCBI Taxonomy" id="1396"/>
    <lineage>
        <taxon>Bacteria</taxon>
        <taxon>Bacillati</taxon>
        <taxon>Bacillota</taxon>
        <taxon>Bacilli</taxon>
        <taxon>Bacillales</taxon>
        <taxon>Bacillaceae</taxon>
        <taxon>Bacillus</taxon>
        <taxon>Bacillus cereus group</taxon>
    </lineage>
</organism>
<evidence type="ECO:0000313" key="1">
    <source>
        <dbReference type="EMBL" id="PGS79158.1"/>
    </source>
</evidence>
<evidence type="ECO:0000313" key="2">
    <source>
        <dbReference type="Proteomes" id="UP000224203"/>
    </source>
</evidence>
<dbReference type="EMBL" id="NULI01000067">
    <property type="protein sequence ID" value="PGS79158.1"/>
    <property type="molecule type" value="Genomic_DNA"/>
</dbReference>
<accession>A0A9X7CNN0</accession>
<reference evidence="1 2" key="1">
    <citation type="submission" date="2017-09" db="EMBL/GenBank/DDBJ databases">
        <title>Large-scale bioinformatics analysis of Bacillus genomes uncovers conserved roles of natural products in bacterial physiology.</title>
        <authorList>
            <consortium name="Agbiome Team Llc"/>
            <person name="Bleich R.M."/>
            <person name="Grubbs K.J."/>
            <person name="Santa Maria K.C."/>
            <person name="Allen S.E."/>
            <person name="Farag S."/>
            <person name="Shank E.A."/>
            <person name="Bowers A."/>
        </authorList>
    </citation>
    <scope>NUCLEOTIDE SEQUENCE [LARGE SCALE GENOMIC DNA]</scope>
    <source>
        <strain evidence="1 2">AFS041711</strain>
    </source>
</reference>
<gene>
    <name evidence="1" type="ORF">COC69_12725</name>
</gene>